<dbReference type="PROSITE" id="PS50011">
    <property type="entry name" value="PROTEIN_KINASE_DOM"/>
    <property type="match status" value="1"/>
</dbReference>
<dbReference type="OrthoDB" id="3492253at2"/>
<dbReference type="SMART" id="SM00320">
    <property type="entry name" value="WD40"/>
    <property type="match status" value="2"/>
</dbReference>
<evidence type="ECO:0000256" key="1">
    <source>
        <dbReference type="SAM" id="MobiDB-lite"/>
    </source>
</evidence>
<dbReference type="PANTHER" id="PTHR19879">
    <property type="entry name" value="TRANSCRIPTION INITIATION FACTOR TFIID"/>
    <property type="match status" value="1"/>
</dbReference>
<feature type="compositionally biased region" description="Gly residues" evidence="1">
    <location>
        <begin position="390"/>
        <end position="418"/>
    </location>
</feature>
<dbReference type="SUPFAM" id="SSF56112">
    <property type="entry name" value="Protein kinase-like (PK-like)"/>
    <property type="match status" value="1"/>
</dbReference>
<dbReference type="GO" id="GO:0004672">
    <property type="term" value="F:protein kinase activity"/>
    <property type="evidence" value="ECO:0007669"/>
    <property type="project" value="InterPro"/>
</dbReference>
<evidence type="ECO:0000313" key="3">
    <source>
        <dbReference type="EMBL" id="RVX44092.1"/>
    </source>
</evidence>
<dbReference type="PANTHER" id="PTHR19879:SF1">
    <property type="entry name" value="CANNONBALL-RELATED"/>
    <property type="match status" value="1"/>
</dbReference>
<keyword evidence="4" id="KW-1185">Reference proteome</keyword>
<accession>A0A438MEB1</accession>
<dbReference type="EMBL" id="SAUN01000001">
    <property type="protein sequence ID" value="RVX44092.1"/>
    <property type="molecule type" value="Genomic_DNA"/>
</dbReference>
<dbReference type="AlphaFoldDB" id="A0A438MEB1"/>
<dbReference type="Proteomes" id="UP000284824">
    <property type="component" value="Unassembled WGS sequence"/>
</dbReference>
<name>A0A438MEB1_9ACTN</name>
<dbReference type="InterPro" id="IPR049052">
    <property type="entry name" value="nSTAND1"/>
</dbReference>
<evidence type="ECO:0000259" key="2">
    <source>
        <dbReference type="PROSITE" id="PS50011"/>
    </source>
</evidence>
<dbReference type="GO" id="GO:0005524">
    <property type="term" value="F:ATP binding"/>
    <property type="evidence" value="ECO:0007669"/>
    <property type="project" value="InterPro"/>
</dbReference>
<dbReference type="GO" id="GO:0006367">
    <property type="term" value="P:transcription initiation at RNA polymerase II promoter"/>
    <property type="evidence" value="ECO:0007669"/>
    <property type="project" value="TreeGrafter"/>
</dbReference>
<feature type="compositionally biased region" description="Basic and acidic residues" evidence="1">
    <location>
        <begin position="47"/>
        <end position="79"/>
    </location>
</feature>
<organism evidence="3 4">
    <name type="scientific">Nonomuraea polychroma</name>
    <dbReference type="NCBI Taxonomy" id="46176"/>
    <lineage>
        <taxon>Bacteria</taxon>
        <taxon>Bacillati</taxon>
        <taxon>Actinomycetota</taxon>
        <taxon>Actinomycetes</taxon>
        <taxon>Streptosporangiales</taxon>
        <taxon>Streptosporangiaceae</taxon>
        <taxon>Nonomuraea</taxon>
    </lineage>
</organism>
<feature type="region of interest" description="Disordered" evidence="1">
    <location>
        <begin position="358"/>
        <end position="418"/>
    </location>
</feature>
<dbReference type="InterPro" id="IPR015943">
    <property type="entry name" value="WD40/YVTN_repeat-like_dom_sf"/>
</dbReference>
<gene>
    <name evidence="3" type="ORF">EDD27_6815</name>
</gene>
<feature type="region of interest" description="Disordered" evidence="1">
    <location>
        <begin position="38"/>
        <end position="82"/>
    </location>
</feature>
<dbReference type="RefSeq" id="WP_127935925.1">
    <property type="nucleotide sequence ID" value="NZ_SAUN01000001.1"/>
</dbReference>
<protein>
    <submittedName>
        <fullName evidence="3">Protein tyrosine kinase</fullName>
    </submittedName>
</protein>
<dbReference type="InterPro" id="IPR001680">
    <property type="entry name" value="WD40_rpt"/>
</dbReference>
<reference evidence="3 4" key="1">
    <citation type="submission" date="2019-01" db="EMBL/GenBank/DDBJ databases">
        <title>Sequencing the genomes of 1000 actinobacteria strains.</title>
        <authorList>
            <person name="Klenk H.-P."/>
        </authorList>
    </citation>
    <scope>NUCLEOTIDE SEQUENCE [LARGE SCALE GENOMIC DNA]</scope>
    <source>
        <strain evidence="3 4">DSM 43925</strain>
    </source>
</reference>
<dbReference type="Gene3D" id="2.130.10.10">
    <property type="entry name" value="YVTN repeat-like/Quinoprotein amine dehydrogenase"/>
    <property type="match status" value="2"/>
</dbReference>
<feature type="domain" description="Protein kinase" evidence="2">
    <location>
        <begin position="8"/>
        <end position="269"/>
    </location>
</feature>
<feature type="compositionally biased region" description="Basic and acidic residues" evidence="1">
    <location>
        <begin position="358"/>
        <end position="389"/>
    </location>
</feature>
<evidence type="ECO:0000313" key="4">
    <source>
        <dbReference type="Proteomes" id="UP000284824"/>
    </source>
</evidence>
<dbReference type="Pfam" id="PF20703">
    <property type="entry name" value="nSTAND1"/>
    <property type="match status" value="1"/>
</dbReference>
<dbReference type="Gene3D" id="1.10.510.10">
    <property type="entry name" value="Transferase(Phosphotransferase) domain 1"/>
    <property type="match status" value="1"/>
</dbReference>
<dbReference type="InterPro" id="IPR011009">
    <property type="entry name" value="Kinase-like_dom_sf"/>
</dbReference>
<sequence length="933" mass="99079">MTDRLGGYWLGARLDGGGRVIVREAYDESGVRYALGMPGLTAAGRGGEPDTERDRQPDSERSGELDTERDRQPDSERGGAADAAARARLAAAAEAAARVRSLSVAAVVAACLDGDPPYVVSEYIEGPTLRQVVDRHGPYAGDDLYRLAAATATALAAVHESGAVHGALTPDKVILGAQGPRLVGLGLWTGPAPPGGQGPALSAEPEPEHRPATDVHAWGRLLVFAAYGPIDRLGHGERLDRPLRGLVAAALHRDPERRPNARQLLLSLLDVPQSQQGSLLPPEPIDDPPLGARAEAVYLRLGPADQDLVPDVLLRLVGADSEGADTIMPVTREDLVAGRDADEIAAIDRVLEAYKKEGLITDHRPPGEPAAADRRPPGDRRKTDRRGAGEKGGAGTGAGADAGAGSGSGTGTDAGAGAGTGTGTGAVVITHAALLRAWPRLREWLDGERDGLAVHRDLARAARRWEAGGRREAELLQGEPLDRALAWAASGRRRMTLNMDEQTFLDAAMARGRRRSRRRWTVVAGLLPVVLLLGLWQTFWQRNDADGRLERAMAKVAASRAEALRPADPVTARKLSLAAWRLAPIPEARRALAAADAAVAVFTDPWAGPRSLHAISDDGARLAALEENTLRVYDLASGREVAKTAGPAQSVRAMAWSPDGRTLALVGVDRSYLWDTASPSVGPPFGRGLGAPGEQAAWFSPGGGLLFASARQSGERWAWDLRARRAAFVGEYAVVGPGDGMALVFAGKRSEIRQRGGAESGAAWLDRMPWEYTTFAPDGRRVAIAEESGIQIYGLDGAPTHDTRLRPSPGRLRFSADGRLLASTDSDAVRVWRLAENAGPDGGTRPDVSAESDVLIVERPVAATGVDRTAQAVFTADGRRLRVLTGRGIVLTIDLSPEPAPADHAAHVCSRYGELSSEEWTRHLPELPYRKTC</sequence>
<dbReference type="InterPro" id="IPR000719">
    <property type="entry name" value="Prot_kinase_dom"/>
</dbReference>
<dbReference type="SUPFAM" id="SSF82171">
    <property type="entry name" value="DPP6 N-terminal domain-like"/>
    <property type="match status" value="1"/>
</dbReference>
<comment type="caution">
    <text evidence="3">The sequence shown here is derived from an EMBL/GenBank/DDBJ whole genome shotgun (WGS) entry which is preliminary data.</text>
</comment>
<keyword evidence="3" id="KW-0808">Transferase</keyword>
<keyword evidence="3" id="KW-0418">Kinase</keyword>
<proteinExistence type="predicted"/>